<evidence type="ECO:0000256" key="2">
    <source>
        <dbReference type="ARBA" id="ARBA00022989"/>
    </source>
</evidence>
<keyword evidence="7" id="KW-1185">Reference proteome</keyword>
<dbReference type="RefSeq" id="WP_284365001.1">
    <property type="nucleotide sequence ID" value="NZ_BSNI01000002.1"/>
</dbReference>
<gene>
    <name evidence="6" type="ORF">GCM10007879_24750</name>
</gene>
<keyword evidence="1 4" id="KW-0812">Transmembrane</keyword>
<keyword evidence="3 4" id="KW-0472">Membrane</keyword>
<feature type="transmembrane region" description="Helical" evidence="4">
    <location>
        <begin position="82"/>
        <end position="103"/>
    </location>
</feature>
<dbReference type="Pfam" id="PF07690">
    <property type="entry name" value="MFS_1"/>
    <property type="match status" value="1"/>
</dbReference>
<feature type="transmembrane region" description="Helical" evidence="4">
    <location>
        <begin position="286"/>
        <end position="307"/>
    </location>
</feature>
<feature type="transmembrane region" description="Helical" evidence="4">
    <location>
        <begin position="261"/>
        <end position="279"/>
    </location>
</feature>
<feature type="transmembrane region" description="Helical" evidence="4">
    <location>
        <begin position="379"/>
        <end position="396"/>
    </location>
</feature>
<evidence type="ECO:0000313" key="7">
    <source>
        <dbReference type="Proteomes" id="UP001161405"/>
    </source>
</evidence>
<organism evidence="6 7">
    <name type="scientific">Maritalea porphyrae</name>
    <dbReference type="NCBI Taxonomy" id="880732"/>
    <lineage>
        <taxon>Bacteria</taxon>
        <taxon>Pseudomonadati</taxon>
        <taxon>Pseudomonadota</taxon>
        <taxon>Alphaproteobacteria</taxon>
        <taxon>Hyphomicrobiales</taxon>
        <taxon>Devosiaceae</taxon>
        <taxon>Maritalea</taxon>
    </lineage>
</organism>
<comment type="caution">
    <text evidence="6">The sequence shown here is derived from an EMBL/GenBank/DDBJ whole genome shotgun (WGS) entry which is preliminary data.</text>
</comment>
<evidence type="ECO:0000256" key="4">
    <source>
        <dbReference type="SAM" id="Phobius"/>
    </source>
</evidence>
<feature type="transmembrane region" description="Helical" evidence="4">
    <location>
        <begin position="173"/>
        <end position="191"/>
    </location>
</feature>
<accession>A0ABQ5USY2</accession>
<dbReference type="Gene3D" id="1.20.1250.20">
    <property type="entry name" value="MFS general substrate transporter like domains"/>
    <property type="match status" value="1"/>
</dbReference>
<dbReference type="Proteomes" id="UP001161405">
    <property type="component" value="Unassembled WGS sequence"/>
</dbReference>
<evidence type="ECO:0000259" key="5">
    <source>
        <dbReference type="PROSITE" id="PS50850"/>
    </source>
</evidence>
<feature type="transmembrane region" description="Helical" evidence="4">
    <location>
        <begin position="313"/>
        <end position="333"/>
    </location>
</feature>
<feature type="transmembrane region" description="Helical" evidence="4">
    <location>
        <begin position="109"/>
        <end position="130"/>
    </location>
</feature>
<feature type="transmembrane region" description="Helical" evidence="4">
    <location>
        <begin position="54"/>
        <end position="75"/>
    </location>
</feature>
<reference evidence="6" key="1">
    <citation type="journal article" date="2014" name="Int. J. Syst. Evol. Microbiol.">
        <title>Complete genome of a new Firmicutes species belonging to the dominant human colonic microbiota ('Ruminococcus bicirculans') reveals two chromosomes and a selective capacity to utilize plant glucans.</title>
        <authorList>
            <consortium name="NISC Comparative Sequencing Program"/>
            <person name="Wegmann U."/>
            <person name="Louis P."/>
            <person name="Goesmann A."/>
            <person name="Henrissat B."/>
            <person name="Duncan S.H."/>
            <person name="Flint H.J."/>
        </authorList>
    </citation>
    <scope>NUCLEOTIDE SEQUENCE</scope>
    <source>
        <strain evidence="6">NBRC 107169</strain>
    </source>
</reference>
<dbReference type="PANTHER" id="PTHR23534">
    <property type="entry name" value="MFS PERMEASE"/>
    <property type="match status" value="1"/>
</dbReference>
<keyword evidence="2 4" id="KW-1133">Transmembrane helix</keyword>
<dbReference type="InterPro" id="IPR020846">
    <property type="entry name" value="MFS_dom"/>
</dbReference>
<feature type="transmembrane region" description="Helical" evidence="4">
    <location>
        <begin position="223"/>
        <end position="249"/>
    </location>
</feature>
<protein>
    <submittedName>
        <fullName evidence="6">MFS transporter</fullName>
    </submittedName>
</protein>
<feature type="domain" description="Major facilitator superfamily (MFS) profile" evidence="5">
    <location>
        <begin position="221"/>
        <end position="405"/>
    </location>
</feature>
<name>A0ABQ5USY2_9HYPH</name>
<dbReference type="InterPro" id="IPR036259">
    <property type="entry name" value="MFS_trans_sf"/>
</dbReference>
<reference evidence="6" key="2">
    <citation type="submission" date="2023-01" db="EMBL/GenBank/DDBJ databases">
        <title>Draft genome sequence of Maritalea porphyrae strain NBRC 107169.</title>
        <authorList>
            <person name="Sun Q."/>
            <person name="Mori K."/>
        </authorList>
    </citation>
    <scope>NUCLEOTIDE SEQUENCE</scope>
    <source>
        <strain evidence="6">NBRC 107169</strain>
    </source>
</reference>
<sequence>MMTEPEFDKANNAGRNIGLLAITQATGGSSQAIIMAVGALTAANLAPDKSMATIPTTAMIIGLALMAGPATKIIYALGRKNGFLIGATLGVVAGICAATAVAFSSFVLFALALSIVGMGGAFTQQYRFAIADSVPDDMKARAISLVLLGGVAAGFLGPRLSYLAKDWLGGVEFAGSFLVISILSVVAIVMLSQTRLAPIVKPKEGDAKGRSAMELIKLPEINIPIITGIVSYALMTFVMVAAPLAMVHVCGHTAEQATTTIQWHIIAMFAPSLVTGNIINKIGAHATVAIGLILILGTALINLNGVSVLHFDIALILLGVGWNFGFIGSTTLLSKAYRPEEASTAQGLNEPLVFGSMAVASISSGVLLNTLGWQSINVLVLPIVTATLALLAWGDYRQRQLRANS</sequence>
<evidence type="ECO:0000256" key="3">
    <source>
        <dbReference type="ARBA" id="ARBA00023136"/>
    </source>
</evidence>
<feature type="transmembrane region" description="Helical" evidence="4">
    <location>
        <begin position="353"/>
        <end position="373"/>
    </location>
</feature>
<dbReference type="InterPro" id="IPR011701">
    <property type="entry name" value="MFS"/>
</dbReference>
<dbReference type="PROSITE" id="PS50850">
    <property type="entry name" value="MFS"/>
    <property type="match status" value="1"/>
</dbReference>
<dbReference type="SUPFAM" id="SSF103473">
    <property type="entry name" value="MFS general substrate transporter"/>
    <property type="match status" value="1"/>
</dbReference>
<feature type="transmembrane region" description="Helical" evidence="4">
    <location>
        <begin position="142"/>
        <end position="161"/>
    </location>
</feature>
<dbReference type="PANTHER" id="PTHR23534:SF1">
    <property type="entry name" value="MAJOR FACILITATOR SUPERFAMILY PROTEIN"/>
    <property type="match status" value="1"/>
</dbReference>
<evidence type="ECO:0000256" key="1">
    <source>
        <dbReference type="ARBA" id="ARBA00022692"/>
    </source>
</evidence>
<proteinExistence type="predicted"/>
<evidence type="ECO:0000313" key="6">
    <source>
        <dbReference type="EMBL" id="GLQ18226.1"/>
    </source>
</evidence>
<dbReference type="EMBL" id="BSNI01000002">
    <property type="protein sequence ID" value="GLQ18226.1"/>
    <property type="molecule type" value="Genomic_DNA"/>
</dbReference>